<proteinExistence type="predicted"/>
<dbReference type="Gene3D" id="3.40.50.1000">
    <property type="entry name" value="HAD superfamily/HAD-like"/>
    <property type="match status" value="1"/>
</dbReference>
<sequence length="191" mass="21160">MPWHIEDDHPGCLGYAVVKDEDGELEGCHRTRAQAEDQLAALNIAEAGDDEDDPEDMARAGTGPLAIITDIDETLIGKFGENTALIEMLDETDAAVIVITGRLRSRRAETEALLERLDLDFDELIMSSGGDPNTHKRDAAESLLNRYTIVTAYDDNPDARDAYQSLGIEARTPRTNRALVEQILAKIRRER</sequence>
<name>A0A6J5M7C3_9CAUD</name>
<dbReference type="InterPro" id="IPR036412">
    <property type="entry name" value="HAD-like_sf"/>
</dbReference>
<dbReference type="CDD" id="cd01427">
    <property type="entry name" value="HAD_like"/>
    <property type="match status" value="1"/>
</dbReference>
<evidence type="ECO:0000313" key="2">
    <source>
        <dbReference type="EMBL" id="CAB4158714.1"/>
    </source>
</evidence>
<protein>
    <submittedName>
        <fullName evidence="1">Uncharacterized protein</fullName>
    </submittedName>
</protein>
<gene>
    <name evidence="1" type="ORF">UFOVP433_25</name>
    <name evidence="2" type="ORF">UFOVP702_28</name>
</gene>
<dbReference type="SUPFAM" id="SSF56784">
    <property type="entry name" value="HAD-like"/>
    <property type="match status" value="1"/>
</dbReference>
<reference evidence="1" key="1">
    <citation type="submission" date="2020-04" db="EMBL/GenBank/DDBJ databases">
        <authorList>
            <person name="Chiriac C."/>
            <person name="Salcher M."/>
            <person name="Ghai R."/>
            <person name="Kavagutti S V."/>
        </authorList>
    </citation>
    <scope>NUCLEOTIDE SEQUENCE</scope>
</reference>
<dbReference type="EMBL" id="LR796410">
    <property type="protein sequence ID" value="CAB4142638.1"/>
    <property type="molecule type" value="Genomic_DNA"/>
</dbReference>
<evidence type="ECO:0000313" key="1">
    <source>
        <dbReference type="EMBL" id="CAB4142638.1"/>
    </source>
</evidence>
<dbReference type="InterPro" id="IPR023214">
    <property type="entry name" value="HAD_sf"/>
</dbReference>
<organism evidence="1">
    <name type="scientific">uncultured Caudovirales phage</name>
    <dbReference type="NCBI Taxonomy" id="2100421"/>
    <lineage>
        <taxon>Viruses</taxon>
        <taxon>Duplodnaviria</taxon>
        <taxon>Heunggongvirae</taxon>
        <taxon>Uroviricota</taxon>
        <taxon>Caudoviricetes</taxon>
        <taxon>Peduoviridae</taxon>
        <taxon>Maltschvirus</taxon>
        <taxon>Maltschvirus maltsch</taxon>
    </lineage>
</organism>
<dbReference type="EMBL" id="LR796681">
    <property type="protein sequence ID" value="CAB4158714.1"/>
    <property type="molecule type" value="Genomic_DNA"/>
</dbReference>
<accession>A0A6J5M7C3</accession>